<dbReference type="Pfam" id="PF00440">
    <property type="entry name" value="TetR_N"/>
    <property type="match status" value="1"/>
</dbReference>
<evidence type="ECO:0000256" key="2">
    <source>
        <dbReference type="ARBA" id="ARBA00023015"/>
    </source>
</evidence>
<dbReference type="PANTHER" id="PTHR30055:SF234">
    <property type="entry name" value="HTH-TYPE TRANSCRIPTIONAL REGULATOR BETI"/>
    <property type="match status" value="1"/>
</dbReference>
<evidence type="ECO:0000256" key="3">
    <source>
        <dbReference type="ARBA" id="ARBA00023125"/>
    </source>
</evidence>
<dbReference type="STRING" id="1178515.SY83_10055"/>
<evidence type="ECO:0000259" key="6">
    <source>
        <dbReference type="PROSITE" id="PS50977"/>
    </source>
</evidence>
<dbReference type="RefSeq" id="WP_068606119.1">
    <property type="nucleotide sequence ID" value="NZ_CP011388.1"/>
</dbReference>
<dbReference type="InterPro" id="IPR023772">
    <property type="entry name" value="DNA-bd_HTH_TetR-type_CS"/>
</dbReference>
<accession>A0A172THX2</accession>
<keyword evidence="1" id="KW-0678">Repressor</keyword>
<dbReference type="PROSITE" id="PS01081">
    <property type="entry name" value="HTH_TETR_1"/>
    <property type="match status" value="1"/>
</dbReference>
<dbReference type="InterPro" id="IPR036271">
    <property type="entry name" value="Tet_transcr_reg_TetR-rel_C_sf"/>
</dbReference>
<dbReference type="InterPro" id="IPR009057">
    <property type="entry name" value="Homeodomain-like_sf"/>
</dbReference>
<keyword evidence="2" id="KW-0805">Transcription regulation</keyword>
<evidence type="ECO:0000313" key="7">
    <source>
        <dbReference type="EMBL" id="ANE46562.1"/>
    </source>
</evidence>
<dbReference type="SUPFAM" id="SSF46689">
    <property type="entry name" value="Homeodomain-like"/>
    <property type="match status" value="1"/>
</dbReference>
<dbReference type="EMBL" id="CP011388">
    <property type="protein sequence ID" value="ANE46562.1"/>
    <property type="molecule type" value="Genomic_DNA"/>
</dbReference>
<gene>
    <name evidence="7" type="ORF">SY83_10055</name>
</gene>
<dbReference type="PROSITE" id="PS50977">
    <property type="entry name" value="HTH_TETR_2"/>
    <property type="match status" value="1"/>
</dbReference>
<dbReference type="PATRIC" id="fig|1178515.4.peg.2014"/>
<dbReference type="InterPro" id="IPR001647">
    <property type="entry name" value="HTH_TetR"/>
</dbReference>
<evidence type="ECO:0000256" key="4">
    <source>
        <dbReference type="ARBA" id="ARBA00023163"/>
    </source>
</evidence>
<dbReference type="GO" id="GO:0003700">
    <property type="term" value="F:DNA-binding transcription factor activity"/>
    <property type="evidence" value="ECO:0007669"/>
    <property type="project" value="TreeGrafter"/>
</dbReference>
<evidence type="ECO:0000256" key="1">
    <source>
        <dbReference type="ARBA" id="ARBA00022491"/>
    </source>
</evidence>
<evidence type="ECO:0000256" key="5">
    <source>
        <dbReference type="PROSITE-ProRule" id="PRU00335"/>
    </source>
</evidence>
<proteinExistence type="predicted"/>
<dbReference type="SUPFAM" id="SSF48498">
    <property type="entry name" value="Tetracyclin repressor-like, C-terminal domain"/>
    <property type="match status" value="1"/>
</dbReference>
<protein>
    <recommendedName>
        <fullName evidence="6">HTH tetR-type domain-containing protein</fullName>
    </recommendedName>
</protein>
<reference evidence="7 8" key="1">
    <citation type="submission" date="2015-01" db="EMBL/GenBank/DDBJ databases">
        <title>Paenibacillus swuensis/DY6/whole genome sequencing.</title>
        <authorList>
            <person name="Kim M.K."/>
            <person name="Srinivasan S."/>
            <person name="Lee J.-J."/>
        </authorList>
    </citation>
    <scope>NUCLEOTIDE SEQUENCE [LARGE SCALE GENOMIC DNA]</scope>
    <source>
        <strain evidence="7 8">DY6</strain>
    </source>
</reference>
<dbReference type="OrthoDB" id="9816296at2"/>
<dbReference type="InterPro" id="IPR039538">
    <property type="entry name" value="BetI_C"/>
</dbReference>
<dbReference type="Pfam" id="PF13977">
    <property type="entry name" value="TetR_C_6"/>
    <property type="match status" value="1"/>
</dbReference>
<dbReference type="KEGG" id="pswu:SY83_10055"/>
<name>A0A172THX2_9BACL</name>
<sequence>MPKIVDHEQRKIELAHAAWRVIQREGLEGVTVRSVATEAGISLGSLRHYFDSQSALLSYSMNQVSERVRGRVEALPFTGDPRQDMQQLLEEMLPMDEERYQETKVWFAFYAKTMVDPELSRLGDELHNELYSNLYESLQKIKRGLGQSAPWDPEAEARRLHALLDGLAMHGIRLTQPLEANMMRKIVHRHLDEMFRMNDA</sequence>
<keyword evidence="3 5" id="KW-0238">DNA-binding</keyword>
<dbReference type="PANTHER" id="PTHR30055">
    <property type="entry name" value="HTH-TYPE TRANSCRIPTIONAL REGULATOR RUTR"/>
    <property type="match status" value="1"/>
</dbReference>
<feature type="domain" description="HTH tetR-type" evidence="6">
    <location>
        <begin position="8"/>
        <end position="68"/>
    </location>
</feature>
<dbReference type="GO" id="GO:0000976">
    <property type="term" value="F:transcription cis-regulatory region binding"/>
    <property type="evidence" value="ECO:0007669"/>
    <property type="project" value="TreeGrafter"/>
</dbReference>
<feature type="DNA-binding region" description="H-T-H motif" evidence="5">
    <location>
        <begin position="31"/>
        <end position="50"/>
    </location>
</feature>
<dbReference type="Gene3D" id="1.10.357.10">
    <property type="entry name" value="Tetracycline Repressor, domain 2"/>
    <property type="match status" value="1"/>
</dbReference>
<evidence type="ECO:0000313" key="8">
    <source>
        <dbReference type="Proteomes" id="UP000076927"/>
    </source>
</evidence>
<dbReference type="InterPro" id="IPR050109">
    <property type="entry name" value="HTH-type_TetR-like_transc_reg"/>
</dbReference>
<keyword evidence="8" id="KW-1185">Reference proteome</keyword>
<keyword evidence="4" id="KW-0804">Transcription</keyword>
<organism evidence="7 8">
    <name type="scientific">Paenibacillus swuensis</name>
    <dbReference type="NCBI Taxonomy" id="1178515"/>
    <lineage>
        <taxon>Bacteria</taxon>
        <taxon>Bacillati</taxon>
        <taxon>Bacillota</taxon>
        <taxon>Bacilli</taxon>
        <taxon>Bacillales</taxon>
        <taxon>Paenibacillaceae</taxon>
        <taxon>Paenibacillus</taxon>
    </lineage>
</organism>
<dbReference type="Proteomes" id="UP000076927">
    <property type="component" value="Chromosome"/>
</dbReference>
<dbReference type="AlphaFoldDB" id="A0A172THX2"/>